<gene>
    <name evidence="1" type="ORF">BG845_01772</name>
</gene>
<evidence type="ECO:0000313" key="1">
    <source>
        <dbReference type="EMBL" id="OSY41744.1"/>
    </source>
</evidence>
<name>A0A1Y2N2P7_PSEAH</name>
<sequence length="173" mass="17921">MSPVPYPRTPTGPAGRTVIRRDLPGDRVTWTARSARISGLLLALSELEAAGVAVPAPVADRRVLRAWARSAGPVVGAAGLRGDQSGASFTVDLDDVDALAEAGRALALLLCRARQPISRPGDPDAAVVVQTLHRVAMAHDIAAEQLVAELGRAARLLAPAHLRTRAAADPVGA</sequence>
<organism evidence="1 2">
    <name type="scientific">Pseudonocardia autotrophica</name>
    <name type="common">Amycolata autotrophica</name>
    <name type="synonym">Nocardia autotrophica</name>
    <dbReference type="NCBI Taxonomy" id="2074"/>
    <lineage>
        <taxon>Bacteria</taxon>
        <taxon>Bacillati</taxon>
        <taxon>Actinomycetota</taxon>
        <taxon>Actinomycetes</taxon>
        <taxon>Pseudonocardiales</taxon>
        <taxon>Pseudonocardiaceae</taxon>
        <taxon>Pseudonocardia</taxon>
    </lineage>
</organism>
<accession>A0A1Y2N2P7</accession>
<protein>
    <submittedName>
        <fullName evidence="1">Uncharacterized protein</fullName>
    </submittedName>
</protein>
<dbReference type="EMBL" id="MIGB01000007">
    <property type="protein sequence ID" value="OSY41744.1"/>
    <property type="molecule type" value="Genomic_DNA"/>
</dbReference>
<evidence type="ECO:0000313" key="2">
    <source>
        <dbReference type="Proteomes" id="UP000194360"/>
    </source>
</evidence>
<dbReference type="Proteomes" id="UP000194360">
    <property type="component" value="Unassembled WGS sequence"/>
</dbReference>
<proteinExistence type="predicted"/>
<dbReference type="RefSeq" id="WP_125911424.1">
    <property type="nucleotide sequence ID" value="NZ_AP018920.1"/>
</dbReference>
<reference evidence="1 2" key="1">
    <citation type="submission" date="2016-09" db="EMBL/GenBank/DDBJ databases">
        <title>Pseudonocardia autotrophica DSM535, a candidate organism with high potential of specific P450 cytochromes.</title>
        <authorList>
            <person name="Grumaz C."/>
            <person name="Vainshtein Y."/>
            <person name="Kirstahler P."/>
            <person name="Sohn K."/>
        </authorList>
    </citation>
    <scope>NUCLEOTIDE SEQUENCE [LARGE SCALE GENOMIC DNA]</scope>
    <source>
        <strain evidence="1 2">DSM 535</strain>
    </source>
</reference>
<dbReference type="AlphaFoldDB" id="A0A1Y2N2P7"/>
<keyword evidence="2" id="KW-1185">Reference proteome</keyword>
<comment type="caution">
    <text evidence="1">The sequence shown here is derived from an EMBL/GenBank/DDBJ whole genome shotgun (WGS) entry which is preliminary data.</text>
</comment>